<dbReference type="PANTHER" id="PTHR11803">
    <property type="entry name" value="2-IMINOBUTANOATE/2-IMINOPROPANOATE DEAMINASE RIDA"/>
    <property type="match status" value="1"/>
</dbReference>
<reference evidence="2" key="1">
    <citation type="journal article" date="2023" name="Insect Mol. Biol.">
        <title>Genome sequencing provides insights into the evolution of gene families encoding plant cell wall-degrading enzymes in longhorned beetles.</title>
        <authorList>
            <person name="Shin N.R."/>
            <person name="Okamura Y."/>
            <person name="Kirsch R."/>
            <person name="Pauchet Y."/>
        </authorList>
    </citation>
    <scope>NUCLEOTIDE SEQUENCE</scope>
    <source>
        <strain evidence="2">RBIC_L_NR</strain>
    </source>
</reference>
<dbReference type="EMBL" id="JANEYF010001105">
    <property type="protein sequence ID" value="KAJ8966008.1"/>
    <property type="molecule type" value="Genomic_DNA"/>
</dbReference>
<sequence>MKLIEGGAAEEARQALKNIGHILEAADFGVVNEVYKEFFTKDFPARSTYQVGKLPANANVEIEVIAAVGNVKTVLSKM</sequence>
<dbReference type="PANTHER" id="PTHR11803:SF39">
    <property type="entry name" value="2-IMINOBUTANOATE_2-IMINOPROPANOATE DEAMINASE"/>
    <property type="match status" value="1"/>
</dbReference>
<dbReference type="Proteomes" id="UP001162156">
    <property type="component" value="Unassembled WGS sequence"/>
</dbReference>
<gene>
    <name evidence="2" type="ORF">NQ314_003786</name>
</gene>
<dbReference type="InterPro" id="IPR019897">
    <property type="entry name" value="RidA_CS"/>
</dbReference>
<evidence type="ECO:0000256" key="1">
    <source>
        <dbReference type="ARBA" id="ARBA00010552"/>
    </source>
</evidence>
<protein>
    <submittedName>
        <fullName evidence="2">Uncharacterized protein</fullName>
    </submittedName>
</protein>
<dbReference type="CDD" id="cd00448">
    <property type="entry name" value="YjgF_YER057c_UK114_family"/>
    <property type="match status" value="1"/>
</dbReference>
<dbReference type="GO" id="GO:0005739">
    <property type="term" value="C:mitochondrion"/>
    <property type="evidence" value="ECO:0007669"/>
    <property type="project" value="TreeGrafter"/>
</dbReference>
<dbReference type="SUPFAM" id="SSF55298">
    <property type="entry name" value="YjgF-like"/>
    <property type="match status" value="1"/>
</dbReference>
<accession>A0AAV8ZNX2</accession>
<dbReference type="Gene3D" id="3.30.1330.40">
    <property type="entry name" value="RutC-like"/>
    <property type="match status" value="1"/>
</dbReference>
<dbReference type="PROSITE" id="PS01094">
    <property type="entry name" value="UPF0076"/>
    <property type="match status" value="1"/>
</dbReference>
<dbReference type="AlphaFoldDB" id="A0AAV8ZNX2"/>
<dbReference type="InterPro" id="IPR006175">
    <property type="entry name" value="YjgF/YER057c/UK114"/>
</dbReference>
<proteinExistence type="inferred from homology"/>
<name>A0AAV8ZNX2_9CUCU</name>
<comment type="similarity">
    <text evidence="1">Belongs to the RutC family.</text>
</comment>
<evidence type="ECO:0000313" key="2">
    <source>
        <dbReference type="EMBL" id="KAJ8966008.1"/>
    </source>
</evidence>
<dbReference type="GO" id="GO:0019239">
    <property type="term" value="F:deaminase activity"/>
    <property type="evidence" value="ECO:0007669"/>
    <property type="project" value="TreeGrafter"/>
</dbReference>
<dbReference type="InterPro" id="IPR035959">
    <property type="entry name" value="RutC-like_sf"/>
</dbReference>
<organism evidence="2 3">
    <name type="scientific">Rhamnusium bicolor</name>
    <dbReference type="NCBI Taxonomy" id="1586634"/>
    <lineage>
        <taxon>Eukaryota</taxon>
        <taxon>Metazoa</taxon>
        <taxon>Ecdysozoa</taxon>
        <taxon>Arthropoda</taxon>
        <taxon>Hexapoda</taxon>
        <taxon>Insecta</taxon>
        <taxon>Pterygota</taxon>
        <taxon>Neoptera</taxon>
        <taxon>Endopterygota</taxon>
        <taxon>Coleoptera</taxon>
        <taxon>Polyphaga</taxon>
        <taxon>Cucujiformia</taxon>
        <taxon>Chrysomeloidea</taxon>
        <taxon>Cerambycidae</taxon>
        <taxon>Lepturinae</taxon>
        <taxon>Rhagiini</taxon>
        <taxon>Rhamnusium</taxon>
    </lineage>
</organism>
<comment type="caution">
    <text evidence="2">The sequence shown here is derived from an EMBL/GenBank/DDBJ whole genome shotgun (WGS) entry which is preliminary data.</text>
</comment>
<evidence type="ECO:0000313" key="3">
    <source>
        <dbReference type="Proteomes" id="UP001162156"/>
    </source>
</evidence>
<dbReference type="GO" id="GO:0005829">
    <property type="term" value="C:cytosol"/>
    <property type="evidence" value="ECO:0007669"/>
    <property type="project" value="TreeGrafter"/>
</dbReference>
<keyword evidence="3" id="KW-1185">Reference proteome</keyword>
<dbReference type="Pfam" id="PF01042">
    <property type="entry name" value="Ribonuc_L-PSP"/>
    <property type="match status" value="1"/>
</dbReference>